<accession>A0A7R9FER7</accession>
<sequence>MDVHTPARTGGQHCGLCRVLPHGGGHLLHGDLDEQHVKNQGRESNLDLPITGNSVSCESDTLACVTTDEADPIAHE</sequence>
<protein>
    <submittedName>
        <fullName evidence="1">Uncharacterized protein</fullName>
    </submittedName>
</protein>
<reference evidence="1" key="1">
    <citation type="submission" date="2020-11" db="EMBL/GenBank/DDBJ databases">
        <authorList>
            <person name="Tran Van P."/>
        </authorList>
    </citation>
    <scope>NUCLEOTIDE SEQUENCE</scope>
</reference>
<name>A0A7R9FER7_9NEOP</name>
<proteinExistence type="predicted"/>
<dbReference type="EMBL" id="OE000061">
    <property type="protein sequence ID" value="CAD7452228.1"/>
    <property type="molecule type" value="Genomic_DNA"/>
</dbReference>
<evidence type="ECO:0000313" key="1">
    <source>
        <dbReference type="EMBL" id="CAD7452228.1"/>
    </source>
</evidence>
<organism evidence="1">
    <name type="scientific">Timema tahoe</name>
    <dbReference type="NCBI Taxonomy" id="61484"/>
    <lineage>
        <taxon>Eukaryota</taxon>
        <taxon>Metazoa</taxon>
        <taxon>Ecdysozoa</taxon>
        <taxon>Arthropoda</taxon>
        <taxon>Hexapoda</taxon>
        <taxon>Insecta</taxon>
        <taxon>Pterygota</taxon>
        <taxon>Neoptera</taxon>
        <taxon>Polyneoptera</taxon>
        <taxon>Phasmatodea</taxon>
        <taxon>Timematodea</taxon>
        <taxon>Timematoidea</taxon>
        <taxon>Timematidae</taxon>
        <taxon>Timema</taxon>
    </lineage>
</organism>
<dbReference type="AlphaFoldDB" id="A0A7R9FER7"/>
<gene>
    <name evidence="1" type="ORF">TTEB3V08_LOCUS414</name>
</gene>